<dbReference type="Gene3D" id="3.90.1150.10">
    <property type="entry name" value="Aspartate Aminotransferase, domain 1"/>
    <property type="match status" value="1"/>
</dbReference>
<dbReference type="InterPro" id="IPR015424">
    <property type="entry name" value="PyrdxlP-dep_Trfase"/>
</dbReference>
<dbReference type="GO" id="GO:0042423">
    <property type="term" value="P:catecholamine biosynthetic process"/>
    <property type="evidence" value="ECO:0007669"/>
    <property type="project" value="UniProtKB-KW"/>
</dbReference>
<dbReference type="FunFam" id="1.20.1340.10:FF:000001">
    <property type="entry name" value="Histidine decarboxylase"/>
    <property type="match status" value="1"/>
</dbReference>
<evidence type="ECO:0000256" key="12">
    <source>
        <dbReference type="RuleBase" id="RU000382"/>
    </source>
</evidence>
<dbReference type="PANTHER" id="PTHR11999:SF167">
    <property type="entry name" value="AROMATIC-L-AMINO-ACID DECARBOXYLASE"/>
    <property type="match status" value="1"/>
</dbReference>
<dbReference type="InterPro" id="IPR002129">
    <property type="entry name" value="PyrdxlP-dep_de-COase"/>
</dbReference>
<feature type="modified residue" description="N6-(pyridoxal phosphate)lysine" evidence="11">
    <location>
        <position position="357"/>
    </location>
</feature>
<evidence type="ECO:0000256" key="1">
    <source>
        <dbReference type="ARBA" id="ARBA00001933"/>
    </source>
</evidence>
<dbReference type="OrthoDB" id="639767at2759"/>
<evidence type="ECO:0000256" key="11">
    <source>
        <dbReference type="PIRSR" id="PIRSR602129-50"/>
    </source>
</evidence>
<gene>
    <name evidence="13" type="ORF">HOLleu_10349</name>
</gene>
<name>A0A9Q1HET3_HOLLE</name>
<keyword evidence="4" id="KW-0127">Catecholamine biosynthesis</keyword>
<evidence type="ECO:0000256" key="5">
    <source>
        <dbReference type="ARBA" id="ARBA00022793"/>
    </source>
</evidence>
<dbReference type="EC" id="4.1.1.28" evidence="8"/>
<dbReference type="FunFam" id="3.90.1150.10:FF:000018">
    <property type="entry name" value="Histidine decarboxylase"/>
    <property type="match status" value="1"/>
</dbReference>
<organism evidence="13 14">
    <name type="scientific">Holothuria leucospilota</name>
    <name type="common">Black long sea cucumber</name>
    <name type="synonym">Mertensiothuria leucospilota</name>
    <dbReference type="NCBI Taxonomy" id="206669"/>
    <lineage>
        <taxon>Eukaryota</taxon>
        <taxon>Metazoa</taxon>
        <taxon>Echinodermata</taxon>
        <taxon>Eleutherozoa</taxon>
        <taxon>Echinozoa</taxon>
        <taxon>Holothuroidea</taxon>
        <taxon>Aspidochirotacea</taxon>
        <taxon>Aspidochirotida</taxon>
        <taxon>Holothuriidae</taxon>
        <taxon>Holothuria</taxon>
    </lineage>
</organism>
<accession>A0A9Q1HET3</accession>
<evidence type="ECO:0000256" key="9">
    <source>
        <dbReference type="ARBA" id="ARBA00040968"/>
    </source>
</evidence>
<comment type="subunit">
    <text evidence="3">Homodimer.</text>
</comment>
<dbReference type="GO" id="GO:0004058">
    <property type="term" value="F:aromatic-L-amino-acid decarboxylase activity"/>
    <property type="evidence" value="ECO:0007669"/>
    <property type="project" value="UniProtKB-EC"/>
</dbReference>
<keyword evidence="6 11" id="KW-0663">Pyridoxal phosphate</keyword>
<dbReference type="Gene3D" id="3.40.640.10">
    <property type="entry name" value="Type I PLP-dependent aspartate aminotransferase-like (Major domain)"/>
    <property type="match status" value="1"/>
</dbReference>
<dbReference type="CDD" id="cd06450">
    <property type="entry name" value="DOPA_deC_like"/>
    <property type="match status" value="1"/>
</dbReference>
<comment type="similarity">
    <text evidence="2 12">Belongs to the group II decarboxylase family.</text>
</comment>
<dbReference type="Pfam" id="PF00282">
    <property type="entry name" value="Pyridoxal_deC"/>
    <property type="match status" value="1"/>
</dbReference>
<comment type="caution">
    <text evidence="13">The sequence shown here is derived from an EMBL/GenBank/DDBJ whole genome shotgun (WGS) entry which is preliminary data.</text>
</comment>
<dbReference type="InterPro" id="IPR015422">
    <property type="entry name" value="PyrdxlP-dep_Trfase_small"/>
</dbReference>
<dbReference type="GO" id="GO:0030170">
    <property type="term" value="F:pyridoxal phosphate binding"/>
    <property type="evidence" value="ECO:0007669"/>
    <property type="project" value="InterPro"/>
</dbReference>
<evidence type="ECO:0000256" key="7">
    <source>
        <dbReference type="ARBA" id="ARBA00023239"/>
    </source>
</evidence>
<dbReference type="EMBL" id="JAIZAY010000004">
    <property type="protein sequence ID" value="KAJ8043320.1"/>
    <property type="molecule type" value="Genomic_DNA"/>
</dbReference>
<dbReference type="GO" id="GO:0042427">
    <property type="term" value="P:serotonin biosynthetic process"/>
    <property type="evidence" value="ECO:0007669"/>
    <property type="project" value="TreeGrafter"/>
</dbReference>
<evidence type="ECO:0000256" key="4">
    <source>
        <dbReference type="ARBA" id="ARBA00022584"/>
    </source>
</evidence>
<dbReference type="GO" id="GO:0019752">
    <property type="term" value="P:carboxylic acid metabolic process"/>
    <property type="evidence" value="ECO:0007669"/>
    <property type="project" value="InterPro"/>
</dbReference>
<keyword evidence="7 12" id="KW-0456">Lyase</keyword>
<evidence type="ECO:0000256" key="6">
    <source>
        <dbReference type="ARBA" id="ARBA00022898"/>
    </source>
</evidence>
<reference evidence="13" key="1">
    <citation type="submission" date="2021-10" db="EMBL/GenBank/DDBJ databases">
        <title>Tropical sea cucumber genome reveals ecological adaptation and Cuvierian tubules defense mechanism.</title>
        <authorList>
            <person name="Chen T."/>
        </authorList>
    </citation>
    <scope>NUCLEOTIDE SEQUENCE</scope>
    <source>
        <strain evidence="13">Nanhai2018</strain>
        <tissue evidence="13">Muscle</tissue>
    </source>
</reference>
<evidence type="ECO:0000256" key="3">
    <source>
        <dbReference type="ARBA" id="ARBA00011738"/>
    </source>
</evidence>
<keyword evidence="14" id="KW-1185">Reference proteome</keyword>
<dbReference type="AlphaFoldDB" id="A0A9Q1HET3"/>
<dbReference type="Gene3D" id="1.20.1340.10">
    <property type="entry name" value="dopa decarboxylase, N-terminal domain"/>
    <property type="match status" value="1"/>
</dbReference>
<dbReference type="GO" id="GO:0006520">
    <property type="term" value="P:amino acid metabolic process"/>
    <property type="evidence" value="ECO:0007669"/>
    <property type="project" value="InterPro"/>
</dbReference>
<proteinExistence type="inferred from homology"/>
<dbReference type="SUPFAM" id="SSF53383">
    <property type="entry name" value="PLP-dependent transferases"/>
    <property type="match status" value="1"/>
</dbReference>
<protein>
    <recommendedName>
        <fullName evidence="9">Aromatic-L-amino-acid decarboxylase</fullName>
        <ecNumber evidence="8">4.1.1.28</ecNumber>
    </recommendedName>
    <alternativeName>
        <fullName evidence="10">DOPA decarboxylase</fullName>
    </alternativeName>
</protein>
<dbReference type="PANTHER" id="PTHR11999">
    <property type="entry name" value="GROUP II PYRIDOXAL-5-PHOSPHATE DECARBOXYLASE"/>
    <property type="match status" value="1"/>
</dbReference>
<keyword evidence="5" id="KW-0210">Decarboxylase</keyword>
<dbReference type="InterPro" id="IPR010977">
    <property type="entry name" value="Aromatic_deC"/>
</dbReference>
<evidence type="ECO:0000256" key="2">
    <source>
        <dbReference type="ARBA" id="ARBA00009533"/>
    </source>
</evidence>
<dbReference type="FunFam" id="3.40.640.10:FF:000025">
    <property type="entry name" value="Histidine decarboxylase"/>
    <property type="match status" value="1"/>
</dbReference>
<sequence length="552" mass="62532">MLMLRLTIQCTVLETETVFKTARPNSLDLPTRSLVREKTEVTAALEEVQEDEIMATTKEFRTVGKEMVDYICDYMDTIEKRPPLSQVSPGYLQKLIPKEAPKKPELWEDIKTDIERVIMPGVTHWQSPHFHAYFPTANSFPAILGDMLSGAISCVGFSWIASPACTELETIVMDWLGKMIKLPETFLAGDDGLGGGVIQGTASESTVVALLAAKMRMIRKQQEIDPDLDQFDILPKLVAYTSDQCHSSVERAALIASVRMRTLQTDDRHALRGDVLLEAMKEDRARGLIPTFVCVTLGTTNSLAFDRLSEIGPVCKDGDVWLHIDAAYAGAAFICPEYRSLLNGVEYASSFNFNPHKFMRVNFDMSAMWVKDKRDIVGAFHVDPVYLQHEHQGQVTDYRHWQIPLGRRFRSLKLWFVLRMFGVEKLQEHIRYQVKLAREFKALVMSDSRFTIEAEVILGLVCFRLKGSNQRNRELLERINKSGKIHMIGTELKGRYILRFAVCSAETESRHVMYAWKVIKSTTNELLSEVNGIKNELLLNGENGSEEACISP</sequence>
<dbReference type="GO" id="GO:0005737">
    <property type="term" value="C:cytoplasm"/>
    <property type="evidence" value="ECO:0007669"/>
    <property type="project" value="TreeGrafter"/>
</dbReference>
<evidence type="ECO:0000256" key="10">
    <source>
        <dbReference type="ARBA" id="ARBA00041275"/>
    </source>
</evidence>
<evidence type="ECO:0000313" key="13">
    <source>
        <dbReference type="EMBL" id="KAJ8043320.1"/>
    </source>
</evidence>
<evidence type="ECO:0000313" key="14">
    <source>
        <dbReference type="Proteomes" id="UP001152320"/>
    </source>
</evidence>
<dbReference type="Proteomes" id="UP001152320">
    <property type="component" value="Chromosome 4"/>
</dbReference>
<dbReference type="InterPro" id="IPR015421">
    <property type="entry name" value="PyrdxlP-dep_Trfase_major"/>
</dbReference>
<dbReference type="PRINTS" id="PR00800">
    <property type="entry name" value="YHDCRBOXLASE"/>
</dbReference>
<comment type="cofactor">
    <cofactor evidence="1 11 12">
        <name>pyridoxal 5'-phosphate</name>
        <dbReference type="ChEBI" id="CHEBI:597326"/>
    </cofactor>
</comment>
<evidence type="ECO:0000256" key="8">
    <source>
        <dbReference type="ARBA" id="ARBA00038886"/>
    </source>
</evidence>